<dbReference type="InterPro" id="IPR017853">
    <property type="entry name" value="GH"/>
</dbReference>
<dbReference type="InterPro" id="IPR041625">
    <property type="entry name" value="Beta-mannosidase_Ig"/>
</dbReference>
<dbReference type="PANTHER" id="PTHR43730:SF1">
    <property type="entry name" value="BETA-MANNOSIDASE"/>
    <property type="match status" value="1"/>
</dbReference>
<dbReference type="Gene3D" id="2.60.40.10">
    <property type="entry name" value="Immunoglobulins"/>
    <property type="match status" value="3"/>
</dbReference>
<dbReference type="Gene3D" id="2.60.120.260">
    <property type="entry name" value="Galactose-binding domain-like"/>
    <property type="match status" value="1"/>
</dbReference>
<evidence type="ECO:0000256" key="3">
    <source>
        <dbReference type="ARBA" id="ARBA00004740"/>
    </source>
</evidence>
<comment type="catalytic activity">
    <reaction evidence="1">
        <text>Hydrolysis of terminal, non-reducing beta-D-mannose residues in beta-D-mannosides.</text>
        <dbReference type="EC" id="3.2.1.25"/>
    </reaction>
</comment>
<feature type="signal peptide" evidence="13">
    <location>
        <begin position="1"/>
        <end position="19"/>
    </location>
</feature>
<dbReference type="GO" id="GO:0005576">
    <property type="term" value="C:extracellular region"/>
    <property type="evidence" value="ECO:0007669"/>
    <property type="project" value="UniProtKB-SubCell"/>
</dbReference>
<evidence type="ECO:0000259" key="14">
    <source>
        <dbReference type="Pfam" id="PF00703"/>
    </source>
</evidence>
<evidence type="ECO:0000256" key="11">
    <source>
        <dbReference type="ARBA" id="ARBA00041069"/>
    </source>
</evidence>
<evidence type="ECO:0000256" key="9">
    <source>
        <dbReference type="ARBA" id="ARBA00023295"/>
    </source>
</evidence>
<feature type="domain" description="Glycoside hydrolase family 2 immunoglobulin-like beta-sandwich" evidence="14">
    <location>
        <begin position="202"/>
        <end position="304"/>
    </location>
</feature>
<evidence type="ECO:0000313" key="18">
    <source>
        <dbReference type="EMBL" id="SDC68883.1"/>
    </source>
</evidence>
<dbReference type="EMBL" id="FMYP01000044">
    <property type="protein sequence ID" value="SDC68883.1"/>
    <property type="molecule type" value="Genomic_DNA"/>
</dbReference>
<dbReference type="Proteomes" id="UP000199452">
    <property type="component" value="Unassembled WGS sequence"/>
</dbReference>
<dbReference type="InterPro" id="IPR054593">
    <property type="entry name" value="Beta-mannosidase-like_N2"/>
</dbReference>
<evidence type="ECO:0000259" key="16">
    <source>
        <dbReference type="Pfam" id="PF17786"/>
    </source>
</evidence>
<dbReference type="SUPFAM" id="SSF49785">
    <property type="entry name" value="Galactose-binding domain-like"/>
    <property type="match status" value="1"/>
</dbReference>
<dbReference type="GO" id="GO:0006516">
    <property type="term" value="P:glycoprotein catabolic process"/>
    <property type="evidence" value="ECO:0007669"/>
    <property type="project" value="TreeGrafter"/>
</dbReference>
<keyword evidence="19" id="KW-1185">Reference proteome</keyword>
<dbReference type="Pfam" id="PF17786">
    <property type="entry name" value="Mannosidase_ig"/>
    <property type="match status" value="1"/>
</dbReference>
<feature type="domain" description="Beta-mannosidase-like galactose-binding" evidence="17">
    <location>
        <begin position="29"/>
        <end position="191"/>
    </location>
</feature>
<keyword evidence="6" id="KW-0964">Secreted</keyword>
<evidence type="ECO:0000256" key="5">
    <source>
        <dbReference type="ARBA" id="ARBA00012754"/>
    </source>
</evidence>
<organism evidence="18 19">
    <name type="scientific">Williamwhitmania taraxaci</name>
    <dbReference type="NCBI Taxonomy" id="1640674"/>
    <lineage>
        <taxon>Bacteria</taxon>
        <taxon>Pseudomonadati</taxon>
        <taxon>Bacteroidota</taxon>
        <taxon>Bacteroidia</taxon>
        <taxon>Bacteroidales</taxon>
        <taxon>Williamwhitmaniaceae</taxon>
        <taxon>Williamwhitmania</taxon>
    </lineage>
</organism>
<protein>
    <recommendedName>
        <fullName evidence="11">Beta-mannosidase B</fullName>
        <ecNumber evidence="5">3.2.1.25</ecNumber>
    </recommendedName>
    <alternativeName>
        <fullName evidence="12">Mannanase B</fullName>
    </alternativeName>
</protein>
<dbReference type="Pfam" id="PF00703">
    <property type="entry name" value="Glyco_hydro_2"/>
    <property type="match status" value="1"/>
</dbReference>
<dbReference type="InterPro" id="IPR041447">
    <property type="entry name" value="Mannosidase_ig"/>
</dbReference>
<feature type="domain" description="Mannosidase Ig/CBM-like" evidence="16">
    <location>
        <begin position="662"/>
        <end position="749"/>
    </location>
</feature>
<dbReference type="InterPro" id="IPR008979">
    <property type="entry name" value="Galactose-bd-like_sf"/>
</dbReference>
<accession>A0A1G6NLX2</accession>
<dbReference type="AlphaFoldDB" id="A0A1G6NLX2"/>
<evidence type="ECO:0000256" key="2">
    <source>
        <dbReference type="ARBA" id="ARBA00004613"/>
    </source>
</evidence>
<dbReference type="GO" id="GO:0004567">
    <property type="term" value="F:beta-mannosidase activity"/>
    <property type="evidence" value="ECO:0007669"/>
    <property type="project" value="UniProtKB-EC"/>
</dbReference>
<dbReference type="SUPFAM" id="SSF49303">
    <property type="entry name" value="beta-Galactosidase/glucuronidase domain"/>
    <property type="match status" value="3"/>
</dbReference>
<evidence type="ECO:0000259" key="17">
    <source>
        <dbReference type="Pfam" id="PF22666"/>
    </source>
</evidence>
<evidence type="ECO:0000256" key="6">
    <source>
        <dbReference type="ARBA" id="ARBA00022525"/>
    </source>
</evidence>
<evidence type="ECO:0000259" key="15">
    <source>
        <dbReference type="Pfam" id="PF17753"/>
    </source>
</evidence>
<dbReference type="Gene3D" id="3.20.20.80">
    <property type="entry name" value="Glycosidases"/>
    <property type="match status" value="1"/>
</dbReference>
<evidence type="ECO:0000256" key="4">
    <source>
        <dbReference type="ARBA" id="ARBA00011738"/>
    </source>
</evidence>
<dbReference type="InterPro" id="IPR036156">
    <property type="entry name" value="Beta-gal/glucu_dom_sf"/>
</dbReference>
<comment type="subunit">
    <text evidence="4">Homodimer.</text>
</comment>
<dbReference type="Pfam" id="PF22666">
    <property type="entry name" value="Glyco_hydro_2_N2"/>
    <property type="match status" value="1"/>
</dbReference>
<keyword evidence="7" id="KW-0378">Hydrolase</keyword>
<comment type="subcellular location">
    <subcellularLocation>
        <location evidence="2">Secreted</location>
    </subcellularLocation>
</comment>
<dbReference type="InterPro" id="IPR050887">
    <property type="entry name" value="Beta-mannosidase_GH2"/>
</dbReference>
<dbReference type="GO" id="GO:0005975">
    <property type="term" value="P:carbohydrate metabolic process"/>
    <property type="evidence" value="ECO:0007669"/>
    <property type="project" value="InterPro"/>
</dbReference>
<dbReference type="Pfam" id="PF17753">
    <property type="entry name" value="Ig_mannosidase"/>
    <property type="match status" value="1"/>
</dbReference>
<keyword evidence="13" id="KW-0732">Signal</keyword>
<dbReference type="FunFam" id="3.20.20.80:FF:000050">
    <property type="entry name" value="Beta-mannosidase B"/>
    <property type="match status" value="1"/>
</dbReference>
<evidence type="ECO:0000256" key="8">
    <source>
        <dbReference type="ARBA" id="ARBA00023180"/>
    </source>
</evidence>
<dbReference type="PANTHER" id="PTHR43730">
    <property type="entry name" value="BETA-MANNOSIDASE"/>
    <property type="match status" value="1"/>
</dbReference>
<evidence type="ECO:0000256" key="13">
    <source>
        <dbReference type="SAM" id="SignalP"/>
    </source>
</evidence>
<evidence type="ECO:0000256" key="7">
    <source>
        <dbReference type="ARBA" id="ARBA00022801"/>
    </source>
</evidence>
<evidence type="ECO:0000313" key="19">
    <source>
        <dbReference type="Proteomes" id="UP000199452"/>
    </source>
</evidence>
<dbReference type="RefSeq" id="WP_170830100.1">
    <property type="nucleotide sequence ID" value="NZ_FMYP01000044.1"/>
</dbReference>
<sequence length="830" mass="93563">MRIAIHILAILLFVATANAQTRLSLNNKWTLNRINDTLSVPATIPGTVHTDLWHAGRIPNPLAGCNEARLQWIGEVNWKYTSTVELTKEQINNQNIELVFDGIDTYAEVRLNGQLLEKTENMFRQYRFPAEKLLKVGTNNIEVIIFAGKAKEELQKQPIFLPGGEWAAIRKSPYHFGWDWGPRYITAGIWKPAYLEVWDKQKITNLHIETQSVDSQKANLSTIVSIISEKNQKASIAITVDGVQATAINAKLQKGENRVSIPISINQPQLWWSNGLGKQKLYNISASIKVKKTASTLATTYGIRTVELVQEPDSIGTSFFFKVNGQPVFMKGANIIPRHSFLPEASDTNLRQLITDAADAGMNMLRVWGGGAYEDDLFYHLCDSLGILVWQDFMFAGSMYPADPSFLENVKVEATQQIQRLRNHPCIALWCGNNEVSEAWHNWGWQKQNKISPSDSAKIWQGYLSLFENLLPSLVAKEDSARAYWPSSPLNGWGRTKSMTEGDSHYWGVWWGKQPFDVYTEKVPRIMSEYGFQGFPYPETVKRFTSTEDGTPDSTELKCHQRHPIGYEIIDEYLDRENLHPKSLLDKIYQSQLLQAKGMGMAMEAHRRAKPFCMGSLFWQLNDCWPVVSWSAIDFYGNPKAVYYTAKHAFADVLISSVEKEGELEVWVVSDRQSSFDATLSAKVITFFGETVAEEELLLHIDANSSTKIDFPEIVTTLKELNPKKHMVVLAMEDASGKQYLATHYFAPLGDLSLPATEPIMQVAERNGKKVLTLSSGIVVKNLFVWFSGIDARLDENFVDIIPGAPLTVEIHTKASVGELTATIKAQWLN</sequence>
<keyword evidence="9" id="KW-0326">Glycosidase</keyword>
<evidence type="ECO:0000256" key="1">
    <source>
        <dbReference type="ARBA" id="ARBA00000829"/>
    </source>
</evidence>
<feature type="domain" description="Beta-mannosidase Ig-fold" evidence="15">
    <location>
        <begin position="762"/>
        <end position="827"/>
    </location>
</feature>
<evidence type="ECO:0000256" key="12">
    <source>
        <dbReference type="ARBA" id="ARBA00041614"/>
    </source>
</evidence>
<dbReference type="InterPro" id="IPR013783">
    <property type="entry name" value="Ig-like_fold"/>
</dbReference>
<name>A0A1G6NLX2_9BACT</name>
<gene>
    <name evidence="18" type="ORF">SAMN05216323_104422</name>
</gene>
<keyword evidence="8" id="KW-0325">Glycoprotein</keyword>
<reference evidence="18 19" key="1">
    <citation type="submission" date="2016-09" db="EMBL/GenBank/DDBJ databases">
        <authorList>
            <person name="Capua I."/>
            <person name="De Benedictis P."/>
            <person name="Joannis T."/>
            <person name="Lombin L.H."/>
            <person name="Cattoli G."/>
        </authorList>
    </citation>
    <scope>NUCLEOTIDE SEQUENCE [LARGE SCALE GENOMIC DNA]</scope>
    <source>
        <strain evidence="18 19">A7P-90m</strain>
    </source>
</reference>
<dbReference type="EC" id="3.2.1.25" evidence="5"/>
<dbReference type="InterPro" id="IPR006102">
    <property type="entry name" value="Ig-like_GH2"/>
</dbReference>
<comment type="similarity">
    <text evidence="10">Belongs to the glycosyl hydrolase 2 family. Beta-mannosidase B subfamily.</text>
</comment>
<feature type="chain" id="PRO_5011477710" description="Beta-mannosidase B" evidence="13">
    <location>
        <begin position="20"/>
        <end position="830"/>
    </location>
</feature>
<proteinExistence type="inferred from homology"/>
<comment type="pathway">
    <text evidence="3">Glycan metabolism; N-glycan degradation.</text>
</comment>
<dbReference type="SUPFAM" id="SSF51445">
    <property type="entry name" value="(Trans)glycosidases"/>
    <property type="match status" value="1"/>
</dbReference>
<evidence type="ECO:0000256" key="10">
    <source>
        <dbReference type="ARBA" id="ARBA00038429"/>
    </source>
</evidence>
<dbReference type="STRING" id="1640674.SAMN05216323_104422"/>